<feature type="transmembrane region" description="Helical" evidence="1">
    <location>
        <begin position="95"/>
        <end position="115"/>
    </location>
</feature>
<dbReference type="VEuPathDB" id="VectorBase:MDOMA2_003939"/>
<organism evidence="2">
    <name type="scientific">Musca domestica</name>
    <name type="common">House fly</name>
    <dbReference type="NCBI Taxonomy" id="7370"/>
    <lineage>
        <taxon>Eukaryota</taxon>
        <taxon>Metazoa</taxon>
        <taxon>Ecdysozoa</taxon>
        <taxon>Arthropoda</taxon>
        <taxon>Hexapoda</taxon>
        <taxon>Insecta</taxon>
        <taxon>Pterygota</taxon>
        <taxon>Neoptera</taxon>
        <taxon>Endopterygota</taxon>
        <taxon>Diptera</taxon>
        <taxon>Brachycera</taxon>
        <taxon>Muscomorpha</taxon>
        <taxon>Muscoidea</taxon>
        <taxon>Muscidae</taxon>
        <taxon>Musca</taxon>
    </lineage>
</organism>
<name>A0A1I8N543_MUSDO</name>
<keyword evidence="1" id="KW-0812">Transmembrane</keyword>
<evidence type="ECO:0000313" key="4">
    <source>
        <dbReference type="RefSeq" id="XP_005188498.1"/>
    </source>
</evidence>
<dbReference type="InterPro" id="IPR031720">
    <property type="entry name" value="DUF4728"/>
</dbReference>
<keyword evidence="3" id="KW-1185">Reference proteome</keyword>
<dbReference type="OrthoDB" id="8118226at2759"/>
<evidence type="ECO:0000256" key="1">
    <source>
        <dbReference type="SAM" id="Phobius"/>
    </source>
</evidence>
<reference evidence="4" key="2">
    <citation type="submission" date="2025-04" db="UniProtKB">
        <authorList>
            <consortium name="RefSeq"/>
        </authorList>
    </citation>
    <scope>IDENTIFICATION</scope>
    <source>
        <strain evidence="4">Aabys</strain>
    </source>
</reference>
<protein>
    <submittedName>
        <fullName evidence="4">Uncharacterized protein LOC101889604</fullName>
    </submittedName>
</protein>
<reference evidence="2" key="1">
    <citation type="submission" date="2020-05" db="UniProtKB">
        <authorList>
            <consortium name="EnsemblMetazoa"/>
        </authorList>
    </citation>
    <scope>IDENTIFICATION</scope>
    <source>
        <strain evidence="2">Aabys</strain>
    </source>
</reference>
<feature type="transmembrane region" description="Helical" evidence="1">
    <location>
        <begin position="61"/>
        <end position="83"/>
    </location>
</feature>
<proteinExistence type="predicted"/>
<feature type="transmembrane region" description="Helical" evidence="1">
    <location>
        <begin position="127"/>
        <end position="151"/>
    </location>
</feature>
<dbReference type="KEGG" id="mde:101889604"/>
<sequence length="207" mass="24498">MLSWFNRIQSTIIIGCLNIFIYCMFAAVILENLEYDRFHEYDYDDYSDIYKSYEQREHRKLYCMIYVIMCGIMMLLSALLIWGTVKKRPPYMAPWLLGSFVVLVYSSIVVLDDIFLKSSFVGVANAFLFFTILFIVFGFQTFCLALVYSVYRNFQLEIALKYSRKQLHEEIQQECLEEIAPTLATEIKSESKIESNKKKSYRKLKQK</sequence>
<evidence type="ECO:0000313" key="3">
    <source>
        <dbReference type="Proteomes" id="UP001652621"/>
    </source>
</evidence>
<gene>
    <name evidence="2" type="primary">101889604</name>
    <name evidence="4" type="synonym">LOC101889604</name>
</gene>
<dbReference type="PANTHER" id="PTHR36694">
    <property type="entry name" value="PASIFLORA 1, ISOFORM A-RELATED"/>
    <property type="match status" value="1"/>
</dbReference>
<dbReference type="Proteomes" id="UP001652621">
    <property type="component" value="Unplaced"/>
</dbReference>
<dbReference type="PANTHER" id="PTHR36694:SF11">
    <property type="entry name" value="LP21121P-RELATED"/>
    <property type="match status" value="1"/>
</dbReference>
<keyword evidence="1" id="KW-0472">Membrane</keyword>
<dbReference type="EnsemblMetazoa" id="MDOA011633-RA">
    <property type="protein sequence ID" value="MDOA011633-PA"/>
    <property type="gene ID" value="MDOA011633"/>
</dbReference>
<evidence type="ECO:0000313" key="2">
    <source>
        <dbReference type="EnsemblMetazoa" id="MDOA011633-PA"/>
    </source>
</evidence>
<dbReference type="VEuPathDB" id="VectorBase:MDOA011633"/>
<accession>A0A1I8N543</accession>
<dbReference type="RefSeq" id="XP_005188498.1">
    <property type="nucleotide sequence ID" value="XM_005188441.3"/>
</dbReference>
<feature type="transmembrane region" description="Helical" evidence="1">
    <location>
        <begin position="12"/>
        <end position="30"/>
    </location>
</feature>
<keyword evidence="1" id="KW-1133">Transmembrane helix</keyword>
<dbReference type="AlphaFoldDB" id="A0A1I8N543"/>
<dbReference type="Pfam" id="PF15860">
    <property type="entry name" value="DUF4728"/>
    <property type="match status" value="1"/>
</dbReference>
<dbReference type="GeneID" id="101889604"/>